<dbReference type="SUPFAM" id="SSF89392">
    <property type="entry name" value="Prokaryotic lipoproteins and lipoprotein localization factors"/>
    <property type="match status" value="1"/>
</dbReference>
<dbReference type="InterPro" id="IPR019207">
    <property type="entry name" value="DUF2092"/>
</dbReference>
<organism evidence="3 4">
    <name type="scientific">Danxiaibacter flavus</name>
    <dbReference type="NCBI Taxonomy" id="3049108"/>
    <lineage>
        <taxon>Bacteria</taxon>
        <taxon>Pseudomonadati</taxon>
        <taxon>Bacteroidota</taxon>
        <taxon>Chitinophagia</taxon>
        <taxon>Chitinophagales</taxon>
        <taxon>Chitinophagaceae</taxon>
        <taxon>Danxiaibacter</taxon>
    </lineage>
</organism>
<reference evidence="3 4" key="1">
    <citation type="submission" date="2023-07" db="EMBL/GenBank/DDBJ databases">
        <authorList>
            <person name="Lian W.-H."/>
        </authorList>
    </citation>
    <scope>NUCLEOTIDE SEQUENCE [LARGE SCALE GENOMIC DNA]</scope>
    <source>
        <strain evidence="3 4">SYSU DXS3180</strain>
    </source>
</reference>
<keyword evidence="4" id="KW-1185">Reference proteome</keyword>
<protein>
    <submittedName>
        <fullName evidence="3">DUF2092 domain-containing protein</fullName>
    </submittedName>
</protein>
<feature type="chain" id="PRO_5046869210" evidence="2">
    <location>
        <begin position="20"/>
        <end position="244"/>
    </location>
</feature>
<gene>
    <name evidence="3" type="ORF">QTN47_03945</name>
</gene>
<dbReference type="Gene3D" id="2.50.20.10">
    <property type="entry name" value="Lipoprotein localisation LolA/LolB/LppX"/>
    <property type="match status" value="1"/>
</dbReference>
<evidence type="ECO:0000313" key="4">
    <source>
        <dbReference type="Proteomes" id="UP001560573"/>
    </source>
</evidence>
<keyword evidence="1 2" id="KW-0732">Signal</keyword>
<dbReference type="EMBL" id="JAULBC010000001">
    <property type="protein sequence ID" value="MEX6686629.1"/>
    <property type="molecule type" value="Genomic_DNA"/>
</dbReference>
<proteinExistence type="predicted"/>
<accession>A0ABV3ZDZ8</accession>
<comment type="caution">
    <text evidence="3">The sequence shown here is derived from an EMBL/GenBank/DDBJ whole genome shotgun (WGS) entry which is preliminary data.</text>
</comment>
<evidence type="ECO:0000256" key="1">
    <source>
        <dbReference type="ARBA" id="ARBA00022729"/>
    </source>
</evidence>
<dbReference type="RefSeq" id="WP_369328025.1">
    <property type="nucleotide sequence ID" value="NZ_JAULBC010000001.1"/>
</dbReference>
<dbReference type="Pfam" id="PF09865">
    <property type="entry name" value="DUF2092"/>
    <property type="match status" value="1"/>
</dbReference>
<feature type="signal peptide" evidence="2">
    <location>
        <begin position="1"/>
        <end position="19"/>
    </location>
</feature>
<sequence length="244" mass="27774">MKKLLGCFLPVFISLTLSAQNKQFDTTALLIIDRMADVIGDLRSCSFKLNAANDYADSSFGLRKEFSDYSVYMSGPDKMLINAHGHKGHRQYMYDGSQVAYYSFDENNYGLIPAPETIIKMIDSVHTHYDVEFPAADFFYPAFTDDLMEDADIIRYNGIVTVGGKEYFDIQASGKEKNFEFWISNDAYTLPARFVITYKTQKGSPQYLASFSEWEINPDLPAAMFTFLPPPNAHEIRIMSKNDQ</sequence>
<dbReference type="Proteomes" id="UP001560573">
    <property type="component" value="Unassembled WGS sequence"/>
</dbReference>
<evidence type="ECO:0000313" key="3">
    <source>
        <dbReference type="EMBL" id="MEX6686629.1"/>
    </source>
</evidence>
<dbReference type="InterPro" id="IPR029046">
    <property type="entry name" value="LolA/LolB/LppX"/>
</dbReference>
<name>A0ABV3ZDZ8_9BACT</name>
<evidence type="ECO:0000256" key="2">
    <source>
        <dbReference type="SAM" id="SignalP"/>
    </source>
</evidence>